<evidence type="ECO:0000256" key="1">
    <source>
        <dbReference type="ARBA" id="ARBA00023125"/>
    </source>
</evidence>
<dbReference type="EMBL" id="CP022685">
    <property type="protein sequence ID" value="ATL31244.1"/>
    <property type="molecule type" value="Genomic_DNA"/>
</dbReference>
<protein>
    <recommendedName>
        <fullName evidence="4">Integrase</fullName>
    </recommendedName>
</protein>
<proteinExistence type="predicted"/>
<evidence type="ECO:0000313" key="3">
    <source>
        <dbReference type="Proteomes" id="UP000221011"/>
    </source>
</evidence>
<dbReference type="InterPro" id="IPR011010">
    <property type="entry name" value="DNA_brk_join_enz"/>
</dbReference>
<keyword evidence="3" id="KW-1185">Reference proteome</keyword>
<name>A0A291QIE0_9ACTN</name>
<dbReference type="GO" id="GO:0003677">
    <property type="term" value="F:DNA binding"/>
    <property type="evidence" value="ECO:0007669"/>
    <property type="project" value="UniProtKB-KW"/>
</dbReference>
<dbReference type="Gene3D" id="1.10.150.130">
    <property type="match status" value="1"/>
</dbReference>
<evidence type="ECO:0008006" key="4">
    <source>
        <dbReference type="Google" id="ProtNLM"/>
    </source>
</evidence>
<sequence length="167" mass="18852">MFEPFAMKQIRLLTGVQGDTKARYRRMVEQSMSPWFKSFSVRDGEGGINREMVQTWINDLQAGAAAPHDPAGRKPRTKFKPKTVANTHGLLHAILQAAVDAEPSPRATNPCAYTRLPRLDGHELEEEMTFLERQEFGWIFECIAEDAKDLTEAFEETGGRWGEVTAL</sequence>
<gene>
    <name evidence="2" type="ORF">KY5_6226</name>
</gene>
<dbReference type="AlphaFoldDB" id="A0A291QIE0"/>
<organism evidence="2 3">
    <name type="scientific">Streptomyces formicae</name>
    <dbReference type="NCBI Taxonomy" id="1616117"/>
    <lineage>
        <taxon>Bacteria</taxon>
        <taxon>Bacillati</taxon>
        <taxon>Actinomycetota</taxon>
        <taxon>Actinomycetes</taxon>
        <taxon>Kitasatosporales</taxon>
        <taxon>Streptomycetaceae</taxon>
        <taxon>Streptomyces</taxon>
    </lineage>
</organism>
<dbReference type="KEGG" id="sfk:KY5_6226"/>
<dbReference type="SUPFAM" id="SSF56349">
    <property type="entry name" value="DNA breaking-rejoining enzymes"/>
    <property type="match status" value="1"/>
</dbReference>
<dbReference type="RefSeq" id="WP_234362950.1">
    <property type="nucleotide sequence ID" value="NZ_CP022685.1"/>
</dbReference>
<keyword evidence="1" id="KW-0238">DNA-binding</keyword>
<evidence type="ECO:0000313" key="2">
    <source>
        <dbReference type="EMBL" id="ATL31244.1"/>
    </source>
</evidence>
<reference evidence="2 3" key="1">
    <citation type="submission" date="2017-08" db="EMBL/GenBank/DDBJ databases">
        <title>Complete Genome Sequence of Streptomyces formicae KY5, the formicamycin producer.</title>
        <authorList>
            <person name="Holmes N.A."/>
            <person name="Devine R."/>
            <person name="Qin Z."/>
            <person name="Seipke R.F."/>
            <person name="Wilkinson B."/>
            <person name="Hutchings M.I."/>
        </authorList>
    </citation>
    <scope>NUCLEOTIDE SEQUENCE [LARGE SCALE GENOMIC DNA]</scope>
    <source>
        <strain evidence="2 3">KY5</strain>
    </source>
</reference>
<dbReference type="InterPro" id="IPR010998">
    <property type="entry name" value="Integrase_recombinase_N"/>
</dbReference>
<dbReference type="Proteomes" id="UP000221011">
    <property type="component" value="Chromosome"/>
</dbReference>
<accession>A0A291QIE0</accession>